<feature type="signal peptide" evidence="5">
    <location>
        <begin position="1"/>
        <end position="22"/>
    </location>
</feature>
<dbReference type="EMBL" id="CAJHNJ030000003">
    <property type="protein sequence ID" value="CAG9094355.1"/>
    <property type="molecule type" value="Genomic_DNA"/>
</dbReference>
<evidence type="ECO:0000313" key="6">
    <source>
        <dbReference type="EMBL" id="CAG9094355.1"/>
    </source>
</evidence>
<protein>
    <submittedName>
        <fullName evidence="6">(diamondback moth) hypothetical protein</fullName>
    </submittedName>
</protein>
<dbReference type="SMART" id="SM00369">
    <property type="entry name" value="LRR_TYP"/>
    <property type="match status" value="9"/>
</dbReference>
<keyword evidence="4" id="KW-1133">Transmembrane helix</keyword>
<dbReference type="InterPro" id="IPR001611">
    <property type="entry name" value="Leu-rich_rpt"/>
</dbReference>
<gene>
    <name evidence="6" type="ORF">PLXY2_LOCUS1423</name>
</gene>
<comment type="caution">
    <text evidence="6">The sequence shown here is derived from an EMBL/GenBank/DDBJ whole genome shotgun (WGS) entry which is preliminary data.</text>
</comment>
<organism evidence="6 7">
    <name type="scientific">Plutella xylostella</name>
    <name type="common">Diamondback moth</name>
    <name type="synonym">Plutella maculipennis</name>
    <dbReference type="NCBI Taxonomy" id="51655"/>
    <lineage>
        <taxon>Eukaryota</taxon>
        <taxon>Metazoa</taxon>
        <taxon>Ecdysozoa</taxon>
        <taxon>Arthropoda</taxon>
        <taxon>Hexapoda</taxon>
        <taxon>Insecta</taxon>
        <taxon>Pterygota</taxon>
        <taxon>Neoptera</taxon>
        <taxon>Endopterygota</taxon>
        <taxon>Lepidoptera</taxon>
        <taxon>Glossata</taxon>
        <taxon>Ditrysia</taxon>
        <taxon>Yponomeutoidea</taxon>
        <taxon>Plutellidae</taxon>
        <taxon>Plutella</taxon>
    </lineage>
</organism>
<keyword evidence="3" id="KW-0677">Repeat</keyword>
<feature type="transmembrane region" description="Helical" evidence="4">
    <location>
        <begin position="428"/>
        <end position="452"/>
    </location>
</feature>
<reference evidence="6" key="1">
    <citation type="submission" date="2020-11" db="EMBL/GenBank/DDBJ databases">
        <authorList>
            <person name="Whiteford S."/>
        </authorList>
    </citation>
    <scope>NUCLEOTIDE SEQUENCE</scope>
</reference>
<name>A0A8S4DA49_PLUXY</name>
<keyword evidence="7" id="KW-1185">Reference proteome</keyword>
<dbReference type="InterPro" id="IPR003591">
    <property type="entry name" value="Leu-rich_rpt_typical-subtyp"/>
</dbReference>
<dbReference type="InterPro" id="IPR032675">
    <property type="entry name" value="LRR_dom_sf"/>
</dbReference>
<keyword evidence="4" id="KW-0472">Membrane</keyword>
<dbReference type="Gene3D" id="3.80.10.10">
    <property type="entry name" value="Ribonuclease Inhibitor"/>
    <property type="match status" value="2"/>
</dbReference>
<keyword evidence="4" id="KW-0812">Transmembrane</keyword>
<evidence type="ECO:0000256" key="1">
    <source>
        <dbReference type="ARBA" id="ARBA00022614"/>
    </source>
</evidence>
<evidence type="ECO:0000256" key="3">
    <source>
        <dbReference type="ARBA" id="ARBA00022737"/>
    </source>
</evidence>
<feature type="chain" id="PRO_5035725862" evidence="5">
    <location>
        <begin position="23"/>
        <end position="477"/>
    </location>
</feature>
<evidence type="ECO:0000256" key="2">
    <source>
        <dbReference type="ARBA" id="ARBA00022729"/>
    </source>
</evidence>
<dbReference type="PANTHER" id="PTHR24373:SF275">
    <property type="entry name" value="TIR DOMAIN-CONTAINING PROTEIN"/>
    <property type="match status" value="1"/>
</dbReference>
<accession>A0A8S4DA49</accession>
<dbReference type="AlphaFoldDB" id="A0A8S4DA49"/>
<dbReference type="InterPro" id="IPR050328">
    <property type="entry name" value="Dev_Immune_Receptor"/>
</dbReference>
<dbReference type="Proteomes" id="UP000653454">
    <property type="component" value="Unassembled WGS sequence"/>
</dbReference>
<evidence type="ECO:0000256" key="5">
    <source>
        <dbReference type="SAM" id="SignalP"/>
    </source>
</evidence>
<evidence type="ECO:0000256" key="4">
    <source>
        <dbReference type="SAM" id="Phobius"/>
    </source>
</evidence>
<dbReference type="PANTHER" id="PTHR24373">
    <property type="entry name" value="SLIT RELATED LEUCINE-RICH REPEAT NEURONAL PROTEIN"/>
    <property type="match status" value="1"/>
</dbReference>
<keyword evidence="2 5" id="KW-0732">Signal</keyword>
<evidence type="ECO:0000313" key="7">
    <source>
        <dbReference type="Proteomes" id="UP000653454"/>
    </source>
</evidence>
<keyword evidence="1" id="KW-0433">Leucine-rich repeat</keyword>
<dbReference type="Pfam" id="PF13855">
    <property type="entry name" value="LRR_8"/>
    <property type="match status" value="4"/>
</dbReference>
<proteinExistence type="predicted"/>
<sequence>MCRGSEICKVLALLAAVAVAAAAAGGSECASSVDALNTATLNCSRRHIDVLPDNWPQEILDVPADQHVLITFFNNSLTRVTQLPAVPGARVAVSFKNNTIRDVDDDAFRNMPNLVYLDLSNNAITGEVLRGEIFQGPYQDGVYDNIALETLNLGYNQIHSLDRNLFEYTPNLTRLYLNNNPIEILDHVTILALATATNLEVLDLAYTDIDSIPLDAFRGLDRLQQVDLSGNKFLEVPESLSLVGASLEYLNFNNNPIVELNDDSFIGLTNLKELEVGENEYLEEVKRSTFSPLKNLRVLHLCHNRKLSYISHNAFRGLKDAWTLKEVYLDDNNLSELPSDLMPWSKLDTIGMTGNNWLCNCDLASIVIAQGAARKFKTGDIPYCVAPMRWSGAYITNVTLDYCPTFDNTFTPKQKKSFGIRDLKPKHVLWSIFGVAMIVLVGMVIGLLVNTIKAFYKKTFRSQPIHYININDDSSFA</sequence>
<dbReference type="PROSITE" id="PS51450">
    <property type="entry name" value="LRR"/>
    <property type="match status" value="1"/>
</dbReference>
<dbReference type="SUPFAM" id="SSF52058">
    <property type="entry name" value="L domain-like"/>
    <property type="match status" value="1"/>
</dbReference>